<organism evidence="8 9">
    <name type="scientific">Conexibacter arvalis</name>
    <dbReference type="NCBI Taxonomy" id="912552"/>
    <lineage>
        <taxon>Bacteria</taxon>
        <taxon>Bacillati</taxon>
        <taxon>Actinomycetota</taxon>
        <taxon>Thermoleophilia</taxon>
        <taxon>Solirubrobacterales</taxon>
        <taxon>Conexibacteraceae</taxon>
        <taxon>Conexibacter</taxon>
    </lineage>
</organism>
<comment type="catalytic activity">
    <reaction evidence="1 7">
        <text>L-glutamate = D-glutamate</text>
        <dbReference type="Rhea" id="RHEA:12813"/>
        <dbReference type="ChEBI" id="CHEBI:29985"/>
        <dbReference type="ChEBI" id="CHEBI:29986"/>
        <dbReference type="EC" id="5.1.1.3"/>
    </reaction>
</comment>
<dbReference type="InterPro" id="IPR004391">
    <property type="entry name" value="Glu_race"/>
</dbReference>
<dbReference type="UniPathway" id="UPA00219"/>
<dbReference type="SUPFAM" id="SSF53681">
    <property type="entry name" value="Aspartate/glutamate racemase"/>
    <property type="match status" value="2"/>
</dbReference>
<proteinExistence type="inferred from homology"/>
<feature type="active site" description="Proton donor/acceptor" evidence="7">
    <location>
        <position position="195"/>
    </location>
</feature>
<dbReference type="EMBL" id="JACHNU010000002">
    <property type="protein sequence ID" value="MBB4662487.1"/>
    <property type="molecule type" value="Genomic_DNA"/>
</dbReference>
<dbReference type="Proteomes" id="UP000585272">
    <property type="component" value="Unassembled WGS sequence"/>
</dbReference>
<feature type="binding site" evidence="7">
    <location>
        <begin position="50"/>
        <end position="51"/>
    </location>
    <ligand>
        <name>substrate</name>
    </ligand>
</feature>
<dbReference type="EC" id="5.1.1.3" evidence="2 7"/>
<dbReference type="GO" id="GO:0008360">
    <property type="term" value="P:regulation of cell shape"/>
    <property type="evidence" value="ECO:0007669"/>
    <property type="project" value="UniProtKB-KW"/>
</dbReference>
<dbReference type="PANTHER" id="PTHR21198:SF2">
    <property type="entry name" value="GLUTAMATE RACEMASE"/>
    <property type="match status" value="1"/>
</dbReference>
<reference evidence="8 9" key="1">
    <citation type="submission" date="2020-08" db="EMBL/GenBank/DDBJ databases">
        <title>Genomic Encyclopedia of Archaeal and Bacterial Type Strains, Phase II (KMG-II): from individual species to whole genera.</title>
        <authorList>
            <person name="Goeker M."/>
        </authorList>
    </citation>
    <scope>NUCLEOTIDE SEQUENCE [LARGE SCALE GENOMIC DNA]</scope>
    <source>
        <strain evidence="8 9">DSM 23288</strain>
    </source>
</reference>
<comment type="similarity">
    <text evidence="7">Belongs to the aspartate/glutamate racemases family.</text>
</comment>
<comment type="function">
    <text evidence="7">Provides the (R)-glutamate required for cell wall biosynthesis.</text>
</comment>
<evidence type="ECO:0000256" key="7">
    <source>
        <dbReference type="HAMAP-Rule" id="MF_00258"/>
    </source>
</evidence>
<gene>
    <name evidence="7" type="primary">murI</name>
    <name evidence="8" type="ORF">BDZ31_002073</name>
</gene>
<comment type="caution">
    <text evidence="7">Lacks conserved residue(s) required for the propagation of feature annotation.</text>
</comment>
<protein>
    <recommendedName>
        <fullName evidence="2 7">Glutamate racemase</fullName>
        <ecNumber evidence="2 7">5.1.1.3</ecNumber>
    </recommendedName>
</protein>
<keyword evidence="4 7" id="KW-0573">Peptidoglycan synthesis</keyword>
<evidence type="ECO:0000313" key="9">
    <source>
        <dbReference type="Proteomes" id="UP000585272"/>
    </source>
</evidence>
<sequence length="283" mass="29856">MPATTERAASDRPIAVFDSGVGGLTVLHELLVSLPSEDYLYLGDTARFPYGDKSQAQLREFSLEISDHLLAAGAKLIVVACGSATAAALPLLEEQLAGTGVDVLGVIAPAAQLAVEATESGRIGVLATPATVDSGAYARAIAASDPHVVLESVPCPDLAPLIQSGVPLDEPAVEIVRRYTTALRAAEVDTAILGCTHFPLFAPILRRMLGRGVHLVTSGEGVVRSVERALAARGLLNERDGEGDYRFHCTGDVDAFRELGTRFLQMPLGEIERVRLEPLRAAA</sequence>
<evidence type="ECO:0000313" key="8">
    <source>
        <dbReference type="EMBL" id="MBB4662487.1"/>
    </source>
</evidence>
<dbReference type="GO" id="GO:0009252">
    <property type="term" value="P:peptidoglycan biosynthetic process"/>
    <property type="evidence" value="ECO:0007669"/>
    <property type="project" value="UniProtKB-UniRule"/>
</dbReference>
<comment type="pathway">
    <text evidence="7">Cell wall biogenesis; peptidoglycan biosynthesis.</text>
</comment>
<evidence type="ECO:0000256" key="2">
    <source>
        <dbReference type="ARBA" id="ARBA00013090"/>
    </source>
</evidence>
<feature type="active site" description="Proton donor/acceptor" evidence="7">
    <location>
        <position position="81"/>
    </location>
</feature>
<evidence type="ECO:0000256" key="5">
    <source>
        <dbReference type="ARBA" id="ARBA00023235"/>
    </source>
</evidence>
<dbReference type="InterPro" id="IPR001920">
    <property type="entry name" value="Asp/Glu_race"/>
</dbReference>
<dbReference type="Gene3D" id="3.40.50.1860">
    <property type="match status" value="2"/>
</dbReference>
<dbReference type="RefSeq" id="WP_183341711.1">
    <property type="nucleotide sequence ID" value="NZ_JACHNU010000002.1"/>
</dbReference>
<dbReference type="HAMAP" id="MF_00258">
    <property type="entry name" value="Glu_racemase"/>
    <property type="match status" value="1"/>
</dbReference>
<keyword evidence="3 7" id="KW-0133">Cell shape</keyword>
<feature type="binding site" evidence="7">
    <location>
        <begin position="196"/>
        <end position="197"/>
    </location>
    <ligand>
        <name>substrate</name>
    </ligand>
</feature>
<keyword evidence="5 7" id="KW-0413">Isomerase</keyword>
<evidence type="ECO:0000256" key="4">
    <source>
        <dbReference type="ARBA" id="ARBA00022984"/>
    </source>
</evidence>
<dbReference type="GO" id="GO:0071555">
    <property type="term" value="P:cell wall organization"/>
    <property type="evidence" value="ECO:0007669"/>
    <property type="project" value="UniProtKB-KW"/>
</dbReference>
<dbReference type="PANTHER" id="PTHR21198">
    <property type="entry name" value="GLUTAMATE RACEMASE"/>
    <property type="match status" value="1"/>
</dbReference>
<keyword evidence="6 7" id="KW-0961">Cell wall biogenesis/degradation</keyword>
<evidence type="ECO:0000256" key="3">
    <source>
        <dbReference type="ARBA" id="ARBA00022960"/>
    </source>
</evidence>
<dbReference type="GO" id="GO:0008881">
    <property type="term" value="F:glutamate racemase activity"/>
    <property type="evidence" value="ECO:0007669"/>
    <property type="project" value="UniProtKB-UniRule"/>
</dbReference>
<feature type="binding site" evidence="7">
    <location>
        <begin position="18"/>
        <end position="19"/>
    </location>
    <ligand>
        <name>substrate</name>
    </ligand>
</feature>
<evidence type="ECO:0000256" key="6">
    <source>
        <dbReference type="ARBA" id="ARBA00023316"/>
    </source>
</evidence>
<dbReference type="InterPro" id="IPR015942">
    <property type="entry name" value="Asp/Glu/hydantoin_racemase"/>
</dbReference>
<dbReference type="NCBIfam" id="TIGR00067">
    <property type="entry name" value="glut_race"/>
    <property type="match status" value="1"/>
</dbReference>
<dbReference type="AlphaFoldDB" id="A0A840IC27"/>
<dbReference type="Pfam" id="PF01177">
    <property type="entry name" value="Asp_Glu_race"/>
    <property type="match status" value="1"/>
</dbReference>
<accession>A0A840IC27</accession>
<dbReference type="FunFam" id="3.40.50.1860:FF:000001">
    <property type="entry name" value="Glutamate racemase"/>
    <property type="match status" value="1"/>
</dbReference>
<evidence type="ECO:0000256" key="1">
    <source>
        <dbReference type="ARBA" id="ARBA00001602"/>
    </source>
</evidence>
<name>A0A840IC27_9ACTN</name>
<keyword evidence="9" id="KW-1185">Reference proteome</keyword>
<comment type="caution">
    <text evidence="8">The sequence shown here is derived from an EMBL/GenBank/DDBJ whole genome shotgun (WGS) entry which is preliminary data.</text>
</comment>